<dbReference type="GO" id="GO:0009898">
    <property type="term" value="C:cytoplasmic side of plasma membrane"/>
    <property type="evidence" value="ECO:0007669"/>
    <property type="project" value="TreeGrafter"/>
</dbReference>
<gene>
    <name evidence="4" type="ORF">DPMN_108047</name>
</gene>
<reference evidence="4" key="2">
    <citation type="submission" date="2020-11" db="EMBL/GenBank/DDBJ databases">
        <authorList>
            <person name="McCartney M.A."/>
            <person name="Auch B."/>
            <person name="Kono T."/>
            <person name="Mallez S."/>
            <person name="Becker A."/>
            <person name="Gohl D.M."/>
            <person name="Silverstein K.A.T."/>
            <person name="Koren S."/>
            <person name="Bechman K.B."/>
            <person name="Herman A."/>
            <person name="Abrahante J.E."/>
            <person name="Garbe J."/>
        </authorList>
    </citation>
    <scope>NUCLEOTIDE SEQUENCE</scope>
    <source>
        <strain evidence="4">Duluth1</strain>
        <tissue evidence="4">Whole animal</tissue>
    </source>
</reference>
<feature type="chain" id="PRO_5038781885" description="MD-2-related lipid-recognition domain-containing protein" evidence="2">
    <location>
        <begin position="23"/>
        <end position="214"/>
    </location>
</feature>
<evidence type="ECO:0000256" key="1">
    <source>
        <dbReference type="ARBA" id="ARBA00022729"/>
    </source>
</evidence>
<dbReference type="AlphaFoldDB" id="A0A9D4K7T9"/>
<keyword evidence="5" id="KW-1185">Reference proteome</keyword>
<organism evidence="4 5">
    <name type="scientific">Dreissena polymorpha</name>
    <name type="common">Zebra mussel</name>
    <name type="synonym">Mytilus polymorpha</name>
    <dbReference type="NCBI Taxonomy" id="45954"/>
    <lineage>
        <taxon>Eukaryota</taxon>
        <taxon>Metazoa</taxon>
        <taxon>Spiralia</taxon>
        <taxon>Lophotrochozoa</taxon>
        <taxon>Mollusca</taxon>
        <taxon>Bivalvia</taxon>
        <taxon>Autobranchia</taxon>
        <taxon>Heteroconchia</taxon>
        <taxon>Euheterodonta</taxon>
        <taxon>Imparidentia</taxon>
        <taxon>Neoheterodontei</taxon>
        <taxon>Myida</taxon>
        <taxon>Dreissenoidea</taxon>
        <taxon>Dreissenidae</taxon>
        <taxon>Dreissena</taxon>
    </lineage>
</organism>
<reference evidence="4" key="1">
    <citation type="journal article" date="2019" name="bioRxiv">
        <title>The Genome of the Zebra Mussel, Dreissena polymorpha: A Resource for Invasive Species Research.</title>
        <authorList>
            <person name="McCartney M.A."/>
            <person name="Auch B."/>
            <person name="Kono T."/>
            <person name="Mallez S."/>
            <person name="Zhang Y."/>
            <person name="Obille A."/>
            <person name="Becker A."/>
            <person name="Abrahante J.E."/>
            <person name="Garbe J."/>
            <person name="Badalamenti J.P."/>
            <person name="Herman A."/>
            <person name="Mangelson H."/>
            <person name="Liachko I."/>
            <person name="Sullivan S."/>
            <person name="Sone E.D."/>
            <person name="Koren S."/>
            <person name="Silverstein K.A.T."/>
            <person name="Beckman K.B."/>
            <person name="Gohl D.M."/>
        </authorList>
    </citation>
    <scope>NUCLEOTIDE SEQUENCE</scope>
    <source>
        <strain evidence="4">Duluth1</strain>
        <tissue evidence="4">Whole animal</tissue>
    </source>
</reference>
<dbReference type="PANTHER" id="PTHR17357:SF0">
    <property type="entry name" value="GANGLIOSIDE GM2 ACTIVATOR"/>
    <property type="match status" value="1"/>
</dbReference>
<protein>
    <recommendedName>
        <fullName evidence="3">MD-2-related lipid-recognition domain-containing protein</fullName>
    </recommendedName>
</protein>
<keyword evidence="1 2" id="KW-0732">Signal</keyword>
<dbReference type="GO" id="GO:0008047">
    <property type="term" value="F:enzyme activator activity"/>
    <property type="evidence" value="ECO:0007669"/>
    <property type="project" value="InterPro"/>
</dbReference>
<dbReference type="InterPro" id="IPR036846">
    <property type="entry name" value="GM2-AP_sf"/>
</dbReference>
<sequence length="214" mass="24193">MAYRNMTSIFLILTLCCAVTHGSSKHVHEFENIQSEDQHLDLNMLEALTHFLEQTKIHTNISAGLQRKGFSWKNCGQSSALVDIRSLSLSPDPLSLPGPVNVAAYFTVNRALNAPLKARLTVYKKILFTYIKVRSFKFGDMCSSLAKYKYRCPDQLKKIGIKCSCPIAPNTYNLGMTQFYVSSKRIPKGDYRIVMDISMNQSQVLCIDVHFSLK</sequence>
<dbReference type="SMART" id="SM00737">
    <property type="entry name" value="ML"/>
    <property type="match status" value="1"/>
</dbReference>
<accession>A0A9D4K7T9</accession>
<comment type="caution">
    <text evidence="4">The sequence shown here is derived from an EMBL/GenBank/DDBJ whole genome shotgun (WGS) entry which is preliminary data.</text>
</comment>
<dbReference type="Pfam" id="PF02221">
    <property type="entry name" value="E1_DerP2_DerF2"/>
    <property type="match status" value="1"/>
</dbReference>
<dbReference type="SUPFAM" id="SSF63707">
    <property type="entry name" value="Ganglioside M2 (gm2) activator"/>
    <property type="match status" value="1"/>
</dbReference>
<dbReference type="InterPro" id="IPR028996">
    <property type="entry name" value="GM2-AP"/>
</dbReference>
<feature type="domain" description="MD-2-related lipid-recognition" evidence="3">
    <location>
        <begin position="72"/>
        <end position="211"/>
    </location>
</feature>
<dbReference type="EMBL" id="JAIWYP010000004">
    <property type="protein sequence ID" value="KAH3834712.1"/>
    <property type="molecule type" value="Genomic_DNA"/>
</dbReference>
<dbReference type="Proteomes" id="UP000828390">
    <property type="component" value="Unassembled WGS sequence"/>
</dbReference>
<dbReference type="GO" id="GO:0005319">
    <property type="term" value="F:lipid transporter activity"/>
    <property type="evidence" value="ECO:0007669"/>
    <property type="project" value="TreeGrafter"/>
</dbReference>
<dbReference type="GO" id="GO:0006689">
    <property type="term" value="P:ganglioside catabolic process"/>
    <property type="evidence" value="ECO:0007669"/>
    <property type="project" value="InterPro"/>
</dbReference>
<evidence type="ECO:0000256" key="2">
    <source>
        <dbReference type="SAM" id="SignalP"/>
    </source>
</evidence>
<proteinExistence type="predicted"/>
<dbReference type="OrthoDB" id="6409159at2759"/>
<evidence type="ECO:0000313" key="5">
    <source>
        <dbReference type="Proteomes" id="UP000828390"/>
    </source>
</evidence>
<dbReference type="PANTHER" id="PTHR17357">
    <property type="entry name" value="GM2 GANGLIOSIDE ACTIVATOR PROTEIN"/>
    <property type="match status" value="1"/>
</dbReference>
<evidence type="ECO:0000259" key="3">
    <source>
        <dbReference type="SMART" id="SM00737"/>
    </source>
</evidence>
<evidence type="ECO:0000313" key="4">
    <source>
        <dbReference type="EMBL" id="KAH3834712.1"/>
    </source>
</evidence>
<name>A0A9D4K7T9_DREPO</name>
<feature type="signal peptide" evidence="2">
    <location>
        <begin position="1"/>
        <end position="22"/>
    </location>
</feature>
<dbReference type="Gene3D" id="2.70.220.10">
    <property type="entry name" value="Ganglioside GM2 activator"/>
    <property type="match status" value="1"/>
</dbReference>
<dbReference type="InterPro" id="IPR003172">
    <property type="entry name" value="ML_dom"/>
</dbReference>